<name>A0A7W6HV21_9BACT</name>
<dbReference type="EMBL" id="JACIES010000001">
    <property type="protein sequence ID" value="MBB4024929.1"/>
    <property type="molecule type" value="Genomic_DNA"/>
</dbReference>
<dbReference type="Proteomes" id="UP000546007">
    <property type="component" value="Unassembled WGS sequence"/>
</dbReference>
<gene>
    <name evidence="1" type="ORF">GGR14_000690</name>
</gene>
<comment type="caution">
    <text evidence="1">The sequence shown here is derived from an EMBL/GenBank/DDBJ whole genome shotgun (WGS) entry which is preliminary data.</text>
</comment>
<organism evidence="1 2">
    <name type="scientific">Butyricimonas faecihominis</name>
    <dbReference type="NCBI Taxonomy" id="1472416"/>
    <lineage>
        <taxon>Bacteria</taxon>
        <taxon>Pseudomonadati</taxon>
        <taxon>Bacteroidota</taxon>
        <taxon>Bacteroidia</taxon>
        <taxon>Bacteroidales</taxon>
        <taxon>Odoribacteraceae</taxon>
        <taxon>Butyricimonas</taxon>
    </lineage>
</organism>
<sequence length="31" mass="3753">MFTPTWYFLFMVKYTLKNNILGSFYADISLK</sequence>
<reference evidence="1 2" key="1">
    <citation type="submission" date="2020-08" db="EMBL/GenBank/DDBJ databases">
        <title>Genomic Encyclopedia of Type Strains, Phase IV (KMG-IV): sequencing the most valuable type-strain genomes for metagenomic binning, comparative biology and taxonomic classification.</title>
        <authorList>
            <person name="Goeker M."/>
        </authorList>
    </citation>
    <scope>NUCLEOTIDE SEQUENCE [LARGE SCALE GENOMIC DNA]</scope>
    <source>
        <strain evidence="1 2">DSM 105721</strain>
    </source>
</reference>
<evidence type="ECO:0000313" key="1">
    <source>
        <dbReference type="EMBL" id="MBB4024929.1"/>
    </source>
</evidence>
<keyword evidence="2" id="KW-1185">Reference proteome</keyword>
<proteinExistence type="predicted"/>
<accession>A0A7W6HV21</accession>
<evidence type="ECO:0000313" key="2">
    <source>
        <dbReference type="Proteomes" id="UP000546007"/>
    </source>
</evidence>
<dbReference type="AlphaFoldDB" id="A0A7W6HV21"/>
<protein>
    <submittedName>
        <fullName evidence="1">Uncharacterized protein</fullName>
    </submittedName>
</protein>